<name>A0ABQ5KFY9_9EUKA</name>
<comment type="caution">
    <text evidence="1">The sequence shown here is derived from an EMBL/GenBank/DDBJ whole genome shotgun (WGS) entry which is preliminary data.</text>
</comment>
<protein>
    <recommendedName>
        <fullName evidence="3">Reverse transcriptase</fullName>
    </recommendedName>
</protein>
<evidence type="ECO:0000313" key="1">
    <source>
        <dbReference type="EMBL" id="GKT30856.1"/>
    </source>
</evidence>
<dbReference type="EMBL" id="BQXS01009129">
    <property type="protein sequence ID" value="GKT30856.1"/>
    <property type="molecule type" value="Genomic_DNA"/>
</dbReference>
<evidence type="ECO:0000313" key="2">
    <source>
        <dbReference type="Proteomes" id="UP001057375"/>
    </source>
</evidence>
<dbReference type="Proteomes" id="UP001057375">
    <property type="component" value="Unassembled WGS sequence"/>
</dbReference>
<proteinExistence type="predicted"/>
<sequence>DESEKYTIPKFTANDIKTGLKNLTGTASGPDGLTVKAAKLIPNEIWKMIFNKIIECGNTPQSFKSAKLSLIDKDSTSSEPRDVHAIARWRPICCSNVVQRLF</sequence>
<accession>A0ABQ5KFY9</accession>
<keyword evidence="2" id="KW-1185">Reference proteome</keyword>
<organism evidence="1 2">
    <name type="scientific">Aduncisulcus paluster</name>
    <dbReference type="NCBI Taxonomy" id="2918883"/>
    <lineage>
        <taxon>Eukaryota</taxon>
        <taxon>Metamonada</taxon>
        <taxon>Carpediemonas-like organisms</taxon>
        <taxon>Aduncisulcus</taxon>
    </lineage>
</organism>
<feature type="non-terminal residue" evidence="1">
    <location>
        <position position="1"/>
    </location>
</feature>
<gene>
    <name evidence="1" type="ORF">ADUPG1_005667</name>
</gene>
<reference evidence="1" key="1">
    <citation type="submission" date="2022-03" db="EMBL/GenBank/DDBJ databases">
        <title>Draft genome sequence of Aduncisulcus paluster, a free-living microaerophilic Fornicata.</title>
        <authorList>
            <person name="Yuyama I."/>
            <person name="Kume K."/>
            <person name="Tamura T."/>
            <person name="Inagaki Y."/>
            <person name="Hashimoto T."/>
        </authorList>
    </citation>
    <scope>NUCLEOTIDE SEQUENCE</scope>
    <source>
        <strain evidence="1">NY0171</strain>
    </source>
</reference>
<evidence type="ECO:0008006" key="3">
    <source>
        <dbReference type="Google" id="ProtNLM"/>
    </source>
</evidence>